<evidence type="ECO:0000259" key="10">
    <source>
        <dbReference type="PROSITE" id="PS51194"/>
    </source>
</evidence>
<comment type="caution">
    <text evidence="11">The sequence shown here is derived from an EMBL/GenBank/DDBJ whole genome shotgun (WGS) entry which is preliminary data.</text>
</comment>
<keyword evidence="3" id="KW-0547">Nucleotide-binding</keyword>
<evidence type="ECO:0000256" key="7">
    <source>
        <dbReference type="ARBA" id="ARBA00047984"/>
    </source>
</evidence>
<dbReference type="Pfam" id="PF21010">
    <property type="entry name" value="HA2_C"/>
    <property type="match status" value="1"/>
</dbReference>
<dbReference type="InterPro" id="IPR014001">
    <property type="entry name" value="Helicase_ATP-bd"/>
</dbReference>
<dbReference type="SUPFAM" id="SSF52540">
    <property type="entry name" value="P-loop containing nucleoside triphosphate hydrolases"/>
    <property type="match status" value="1"/>
</dbReference>
<dbReference type="PANTHER" id="PTHR18934:SF99">
    <property type="entry name" value="ATP-DEPENDENT RNA HELICASE DHX37-RELATED"/>
    <property type="match status" value="1"/>
</dbReference>
<evidence type="ECO:0000256" key="2">
    <source>
        <dbReference type="ARBA" id="ARBA00012552"/>
    </source>
</evidence>
<feature type="region of interest" description="Disordered" evidence="8">
    <location>
        <begin position="18"/>
        <end position="48"/>
    </location>
</feature>
<evidence type="ECO:0000256" key="1">
    <source>
        <dbReference type="ARBA" id="ARBA00008792"/>
    </source>
</evidence>
<feature type="region of interest" description="Disordered" evidence="8">
    <location>
        <begin position="486"/>
        <end position="508"/>
    </location>
</feature>
<dbReference type="Pfam" id="PF00270">
    <property type="entry name" value="DEAD"/>
    <property type="match status" value="1"/>
</dbReference>
<dbReference type="GO" id="GO:0016787">
    <property type="term" value="F:hydrolase activity"/>
    <property type="evidence" value="ECO:0007669"/>
    <property type="project" value="UniProtKB-KW"/>
</dbReference>
<dbReference type="Gene3D" id="1.10.10.2130">
    <property type="entry name" value="DEAH helicase family, winged-helix domain"/>
    <property type="match status" value="1"/>
</dbReference>
<dbReference type="InterPro" id="IPR002464">
    <property type="entry name" value="DNA/RNA_helicase_DEAH_CS"/>
</dbReference>
<protein>
    <recommendedName>
        <fullName evidence="2">RNA helicase</fullName>
        <ecNumber evidence="2">3.6.4.13</ecNumber>
    </recommendedName>
</protein>
<dbReference type="Pfam" id="PF23362">
    <property type="entry name" value="DHX37_C"/>
    <property type="match status" value="1"/>
</dbReference>
<evidence type="ECO:0000259" key="9">
    <source>
        <dbReference type="PROSITE" id="PS51192"/>
    </source>
</evidence>
<dbReference type="Proteomes" id="UP000785679">
    <property type="component" value="Unassembled WGS sequence"/>
</dbReference>
<dbReference type="Pfam" id="PF00271">
    <property type="entry name" value="Helicase_C"/>
    <property type="match status" value="1"/>
</dbReference>
<dbReference type="SMART" id="SM00490">
    <property type="entry name" value="HELICc"/>
    <property type="match status" value="1"/>
</dbReference>
<dbReference type="InterPro" id="IPR042035">
    <property type="entry name" value="DEAH_win-hel_dom"/>
</dbReference>
<evidence type="ECO:0000256" key="4">
    <source>
        <dbReference type="ARBA" id="ARBA00022801"/>
    </source>
</evidence>
<dbReference type="PROSITE" id="PS00690">
    <property type="entry name" value="DEAH_ATP_HELICASE"/>
    <property type="match status" value="1"/>
</dbReference>
<dbReference type="EMBL" id="RRYP01001830">
    <property type="protein sequence ID" value="TNV85447.1"/>
    <property type="molecule type" value="Genomic_DNA"/>
</dbReference>
<dbReference type="GO" id="GO:0003724">
    <property type="term" value="F:RNA helicase activity"/>
    <property type="evidence" value="ECO:0007669"/>
    <property type="project" value="UniProtKB-EC"/>
</dbReference>
<keyword evidence="12" id="KW-1185">Reference proteome</keyword>
<dbReference type="InterPro" id="IPR011545">
    <property type="entry name" value="DEAD/DEAH_box_helicase_dom"/>
</dbReference>
<dbReference type="InterPro" id="IPR007502">
    <property type="entry name" value="Helicase-assoc_dom"/>
</dbReference>
<dbReference type="CDD" id="cd18791">
    <property type="entry name" value="SF2_C_RHA"/>
    <property type="match status" value="1"/>
</dbReference>
<keyword evidence="4" id="KW-0378">Hydrolase</keyword>
<proteinExistence type="inferred from homology"/>
<feature type="domain" description="Helicase ATP-binding" evidence="9">
    <location>
        <begin position="221"/>
        <end position="415"/>
    </location>
</feature>
<dbReference type="GO" id="GO:0000462">
    <property type="term" value="P:maturation of SSU-rRNA from tricistronic rRNA transcript (SSU-rRNA, 5.8S rRNA, LSU-rRNA)"/>
    <property type="evidence" value="ECO:0007669"/>
    <property type="project" value="TreeGrafter"/>
</dbReference>
<evidence type="ECO:0000256" key="8">
    <source>
        <dbReference type="SAM" id="MobiDB-lite"/>
    </source>
</evidence>
<dbReference type="GO" id="GO:0005524">
    <property type="term" value="F:ATP binding"/>
    <property type="evidence" value="ECO:0007669"/>
    <property type="project" value="UniProtKB-KW"/>
</dbReference>
<keyword evidence="6" id="KW-0067">ATP-binding</keyword>
<dbReference type="GO" id="GO:0005730">
    <property type="term" value="C:nucleolus"/>
    <property type="evidence" value="ECO:0007669"/>
    <property type="project" value="TreeGrafter"/>
</dbReference>
<dbReference type="EC" id="3.6.4.13" evidence="2"/>
<dbReference type="SMART" id="SM00487">
    <property type="entry name" value="DEXDc"/>
    <property type="match status" value="1"/>
</dbReference>
<keyword evidence="5" id="KW-0347">Helicase</keyword>
<dbReference type="Gene3D" id="3.40.50.300">
    <property type="entry name" value="P-loop containing nucleotide triphosphate hydrolases"/>
    <property type="match status" value="2"/>
</dbReference>
<evidence type="ECO:0000256" key="5">
    <source>
        <dbReference type="ARBA" id="ARBA00022806"/>
    </source>
</evidence>
<feature type="compositionally biased region" description="Acidic residues" evidence="8">
    <location>
        <begin position="498"/>
        <end position="507"/>
    </location>
</feature>
<feature type="domain" description="Helicase C-terminal" evidence="10">
    <location>
        <begin position="438"/>
        <end position="646"/>
    </location>
</feature>
<dbReference type="PROSITE" id="PS51192">
    <property type="entry name" value="HELICASE_ATP_BIND_1"/>
    <property type="match status" value="1"/>
</dbReference>
<sequence>MMQVNILNMRNQSILSKELHSEAEMTPAKAEAIPKKRSSKQKEREKKRLSKLLERKAKQGKMLDILASLQKHKNDIGEEDYAKMLAAKNLGKGVPGVRRDSQVSIQKELPEEEEEEVFVRPTIDQAVRDRVEAQFEETAMDLNGLKRDIQDEAEKRAREADDSDEEVKHRETRQVSDKLMYINQADSKRFPAKVQAIQEAPAEVEAATSQLPIVFHEREIMDCIESNVVSIVCGETGSGKSTQIPQFILQNHRANPWKYRIGGNPTHGDHLLVGITQPRRVAAVSLAKRVADEQASTFGELVGYQIRYDSAFFSAQKTKVKFMTDGILLKEIESDFLLRKYSVIIIDEAHERSLNSDILVSLLTRIAHARCDKAFEERKNAVFETFPLRLVIMSATLRVKDFQDNQRLFPKEIPRVIKVEARQFPVSIHFTKVTKDDYVEEAFKKVCKIHKQLPQGGILIFLTGKKEISYICKRLYMALSLKKKGKGNKQHHQRAQEESENDDDSVIEGEGQQEQLDVQVMPLYSQLNPEKQQRIFEKPRDGCRLIVVATNVAETSITIPNIKYVVDSGRSKEKLFDKRLQVSQFQVSWISQASAEQRAGRAGRTGPGHCYRLYSAALFSKLPQYSDPEILKTPLEQTLLQLKAIGVEDLLQFPYVTRPPIPAIKQAIRHLCIVGAFDISPQSNIIARNAVEEYLGNPRDTFHLWTKDPTTINDLGVVLSKIPVSPKYGKMLVASHKYPGLLTYAVMIVACVSVPEIYTQQQIQQDAHGETEEEEEEQDRDLITSIDLQKKEAQQKSMKKQQREQRKAAIEKIRAERGKWMSSRSELISYAKMLSDYFTYINKQTKTEDEYEIYEKTTTLMEKFCFENNLQVKAVKEVHYLCLQLERLIFDATKNEGQEFKSLFTGVSITHPTEDQEKLLQQLIIIGLCESFARKSPIFDAHGNEIKQTSKMRAMYESQESKDKLSLHPFSPLYKEKPEYMAYQEIYALENPTTGKMKYYLKGVTKIDNLSWMFKLSSPVLISTSKPITEENNSQSHQLDLKLARSMAGKDKGLITYDSDKDQVMVYVRAFYGHLRWDLSIHQVSLTHAREAITDEDEYYGYVAYAFLEGMMFPKIKTHLKPYFLNSNCKSVLERGNMTGKVTKIVSLLRNSGCDTKQKIEDKWNSGNPYFLLDALFLWLKDDKSKQMAKAMWPPNK</sequence>
<evidence type="ECO:0000256" key="3">
    <source>
        <dbReference type="ARBA" id="ARBA00022741"/>
    </source>
</evidence>
<gene>
    <name evidence="11" type="ORF">FGO68_gene2276</name>
</gene>
<dbReference type="FunFam" id="3.40.50.300:FF:000637">
    <property type="entry name" value="ATP-dependent RNA helicase DHX37/DHR1"/>
    <property type="match status" value="1"/>
</dbReference>
<dbReference type="SMART" id="SM00847">
    <property type="entry name" value="HA2"/>
    <property type="match status" value="1"/>
</dbReference>
<dbReference type="AlphaFoldDB" id="A0A8J8P044"/>
<reference evidence="11" key="1">
    <citation type="submission" date="2019-06" db="EMBL/GenBank/DDBJ databases">
        <authorList>
            <person name="Zheng W."/>
        </authorList>
    </citation>
    <scope>NUCLEOTIDE SEQUENCE</scope>
    <source>
        <strain evidence="11">QDHG01</strain>
    </source>
</reference>
<comment type="similarity">
    <text evidence="1">Belongs to the DEAD box helicase family. DEAH subfamily.</text>
</comment>
<dbReference type="PANTHER" id="PTHR18934">
    <property type="entry name" value="ATP-DEPENDENT RNA HELICASE"/>
    <property type="match status" value="1"/>
</dbReference>
<dbReference type="GO" id="GO:0003723">
    <property type="term" value="F:RNA binding"/>
    <property type="evidence" value="ECO:0007669"/>
    <property type="project" value="TreeGrafter"/>
</dbReference>
<dbReference type="OrthoDB" id="10253254at2759"/>
<evidence type="ECO:0000313" key="12">
    <source>
        <dbReference type="Proteomes" id="UP000785679"/>
    </source>
</evidence>
<comment type="catalytic activity">
    <reaction evidence="7">
        <text>ATP + H2O = ADP + phosphate + H(+)</text>
        <dbReference type="Rhea" id="RHEA:13065"/>
        <dbReference type="ChEBI" id="CHEBI:15377"/>
        <dbReference type="ChEBI" id="CHEBI:15378"/>
        <dbReference type="ChEBI" id="CHEBI:30616"/>
        <dbReference type="ChEBI" id="CHEBI:43474"/>
        <dbReference type="ChEBI" id="CHEBI:456216"/>
        <dbReference type="EC" id="3.6.4.13"/>
    </reaction>
</comment>
<organism evidence="11 12">
    <name type="scientific">Halteria grandinella</name>
    <dbReference type="NCBI Taxonomy" id="5974"/>
    <lineage>
        <taxon>Eukaryota</taxon>
        <taxon>Sar</taxon>
        <taxon>Alveolata</taxon>
        <taxon>Ciliophora</taxon>
        <taxon>Intramacronucleata</taxon>
        <taxon>Spirotrichea</taxon>
        <taxon>Stichotrichia</taxon>
        <taxon>Sporadotrichida</taxon>
        <taxon>Halteriidae</taxon>
        <taxon>Halteria</taxon>
    </lineage>
</organism>
<evidence type="ECO:0000313" key="11">
    <source>
        <dbReference type="EMBL" id="TNV85447.1"/>
    </source>
</evidence>
<dbReference type="InterPro" id="IPR056371">
    <property type="entry name" value="DHX37-like_C"/>
</dbReference>
<dbReference type="PROSITE" id="PS51194">
    <property type="entry name" value="HELICASE_CTER"/>
    <property type="match status" value="1"/>
</dbReference>
<name>A0A8J8P044_HALGN</name>
<accession>A0A8J8P044</accession>
<dbReference type="InterPro" id="IPR001650">
    <property type="entry name" value="Helicase_C-like"/>
</dbReference>
<dbReference type="InterPro" id="IPR027417">
    <property type="entry name" value="P-loop_NTPase"/>
</dbReference>
<evidence type="ECO:0000256" key="6">
    <source>
        <dbReference type="ARBA" id="ARBA00022840"/>
    </source>
</evidence>